<comment type="caution">
    <text evidence="2">The sequence shown here is derived from an EMBL/GenBank/DDBJ whole genome shotgun (WGS) entry which is preliminary data.</text>
</comment>
<name>A0A4C1SG02_EUMVA</name>
<evidence type="ECO:0000256" key="1">
    <source>
        <dbReference type="SAM" id="MobiDB-lite"/>
    </source>
</evidence>
<dbReference type="AlphaFoldDB" id="A0A4C1SG02"/>
<sequence length="100" mass="11560">MSLRRNRFFKFFKVLKDTSEGRVGAGRVRKRERERERGRQREKVIKIRFTLDQISLAFLNKAHCAIPSAHTTSASVGRGRSRVPFQRRTHAEAQPGPDVI</sequence>
<keyword evidence="3" id="KW-1185">Reference proteome</keyword>
<proteinExistence type="predicted"/>
<gene>
    <name evidence="2" type="ORF">EVAR_893_1</name>
</gene>
<reference evidence="2 3" key="1">
    <citation type="journal article" date="2019" name="Commun. Biol.">
        <title>The bagworm genome reveals a unique fibroin gene that provides high tensile strength.</title>
        <authorList>
            <person name="Kono N."/>
            <person name="Nakamura H."/>
            <person name="Ohtoshi R."/>
            <person name="Tomita M."/>
            <person name="Numata K."/>
            <person name="Arakawa K."/>
        </authorList>
    </citation>
    <scope>NUCLEOTIDE SEQUENCE [LARGE SCALE GENOMIC DNA]</scope>
</reference>
<protein>
    <submittedName>
        <fullName evidence="2">Uncharacterized protein</fullName>
    </submittedName>
</protein>
<dbReference type="EMBL" id="BGZK01000005">
    <property type="protein sequence ID" value="GBP00297.1"/>
    <property type="molecule type" value="Genomic_DNA"/>
</dbReference>
<dbReference type="Proteomes" id="UP000299102">
    <property type="component" value="Unassembled WGS sequence"/>
</dbReference>
<feature type="region of interest" description="Disordered" evidence="1">
    <location>
        <begin position="69"/>
        <end position="100"/>
    </location>
</feature>
<feature type="compositionally biased region" description="Basic residues" evidence="1">
    <location>
        <begin position="79"/>
        <end position="88"/>
    </location>
</feature>
<organism evidence="2 3">
    <name type="scientific">Eumeta variegata</name>
    <name type="common">Bagworm moth</name>
    <name type="synonym">Eumeta japonica</name>
    <dbReference type="NCBI Taxonomy" id="151549"/>
    <lineage>
        <taxon>Eukaryota</taxon>
        <taxon>Metazoa</taxon>
        <taxon>Ecdysozoa</taxon>
        <taxon>Arthropoda</taxon>
        <taxon>Hexapoda</taxon>
        <taxon>Insecta</taxon>
        <taxon>Pterygota</taxon>
        <taxon>Neoptera</taxon>
        <taxon>Endopterygota</taxon>
        <taxon>Lepidoptera</taxon>
        <taxon>Glossata</taxon>
        <taxon>Ditrysia</taxon>
        <taxon>Tineoidea</taxon>
        <taxon>Psychidae</taxon>
        <taxon>Oiketicinae</taxon>
        <taxon>Eumeta</taxon>
    </lineage>
</organism>
<evidence type="ECO:0000313" key="3">
    <source>
        <dbReference type="Proteomes" id="UP000299102"/>
    </source>
</evidence>
<accession>A0A4C1SG02</accession>
<evidence type="ECO:0000313" key="2">
    <source>
        <dbReference type="EMBL" id="GBP00297.1"/>
    </source>
</evidence>